<comment type="caution">
    <text evidence="1">The sequence shown here is derived from an EMBL/GenBank/DDBJ whole genome shotgun (WGS) entry which is preliminary data.</text>
</comment>
<dbReference type="InterPro" id="IPR029058">
    <property type="entry name" value="AB_hydrolase_fold"/>
</dbReference>
<sequence>MAANMGIVPPQAWQDDSYRGRLGYIKATADVVNPLTDQENMIAQSGGSDKWITRILEGSGHSPMLSRPEELARVVDSLIQDFQKNTI</sequence>
<dbReference type="EMBL" id="CAJPIJ010000251">
    <property type="protein sequence ID" value="CAG2010810.1"/>
    <property type="molecule type" value="Genomic_DNA"/>
</dbReference>
<organism evidence="1 2">
    <name type="scientific">Gibberella zeae</name>
    <name type="common">Wheat head blight fungus</name>
    <name type="synonym">Fusarium graminearum</name>
    <dbReference type="NCBI Taxonomy" id="5518"/>
    <lineage>
        <taxon>Eukaryota</taxon>
        <taxon>Fungi</taxon>
        <taxon>Dikarya</taxon>
        <taxon>Ascomycota</taxon>
        <taxon>Pezizomycotina</taxon>
        <taxon>Sordariomycetes</taxon>
        <taxon>Hypocreomycetidae</taxon>
        <taxon>Hypocreales</taxon>
        <taxon>Nectriaceae</taxon>
        <taxon>Fusarium</taxon>
    </lineage>
</organism>
<dbReference type="Gene3D" id="3.40.50.1820">
    <property type="entry name" value="alpha/beta hydrolase"/>
    <property type="match status" value="1"/>
</dbReference>
<protein>
    <submittedName>
        <fullName evidence="1">Uncharacterized protein</fullName>
    </submittedName>
</protein>
<gene>
    <name evidence="1" type="ORF">MDCFG202_LOCUS599992</name>
</gene>
<dbReference type="AlphaFoldDB" id="A0A8H3KQB2"/>
<proteinExistence type="predicted"/>
<name>A0A8H3KQB2_GIBZA</name>
<evidence type="ECO:0000313" key="1">
    <source>
        <dbReference type="EMBL" id="CAG2010810.1"/>
    </source>
</evidence>
<reference evidence="1" key="1">
    <citation type="submission" date="2021-03" db="EMBL/GenBank/DDBJ databases">
        <authorList>
            <person name="Alouane T."/>
            <person name="Langin T."/>
            <person name="Bonhomme L."/>
        </authorList>
    </citation>
    <scope>NUCLEOTIDE SEQUENCE</scope>
    <source>
        <strain evidence="1">MDC_Fg202</strain>
    </source>
</reference>
<evidence type="ECO:0000313" key="2">
    <source>
        <dbReference type="Proteomes" id="UP000746612"/>
    </source>
</evidence>
<accession>A0A8H3KQB2</accession>
<dbReference type="SUPFAM" id="SSF53474">
    <property type="entry name" value="alpha/beta-Hydrolases"/>
    <property type="match status" value="1"/>
</dbReference>
<dbReference type="Proteomes" id="UP000746612">
    <property type="component" value="Unassembled WGS sequence"/>
</dbReference>